<organism evidence="2 3">
    <name type="scientific">Hymenobacter mellowenesis</name>
    <dbReference type="NCBI Taxonomy" id="3063995"/>
    <lineage>
        <taxon>Bacteria</taxon>
        <taxon>Pseudomonadati</taxon>
        <taxon>Bacteroidota</taxon>
        <taxon>Cytophagia</taxon>
        <taxon>Cytophagales</taxon>
        <taxon>Hymenobacteraceae</taxon>
        <taxon>Hymenobacter</taxon>
    </lineage>
</organism>
<gene>
    <name evidence="2" type="ORF">Q5H92_07380</name>
</gene>
<protein>
    <submittedName>
        <fullName evidence="2">Tail fiber protein</fullName>
    </submittedName>
</protein>
<keyword evidence="3" id="KW-1185">Reference proteome</keyword>
<dbReference type="InterPro" id="IPR037053">
    <property type="entry name" value="Phage_tail_collar_dom_sf"/>
</dbReference>
<evidence type="ECO:0000259" key="1">
    <source>
        <dbReference type="Pfam" id="PF07484"/>
    </source>
</evidence>
<dbReference type="Pfam" id="PF07484">
    <property type="entry name" value="Collar"/>
    <property type="match status" value="1"/>
</dbReference>
<dbReference type="SUPFAM" id="SSF88874">
    <property type="entry name" value="Receptor-binding domain of short tail fibre protein gp12"/>
    <property type="match status" value="1"/>
</dbReference>
<reference evidence="2" key="1">
    <citation type="submission" date="2023-07" db="EMBL/GenBank/DDBJ databases">
        <authorList>
            <person name="Kim M.K."/>
        </authorList>
    </citation>
    <scope>NUCLEOTIDE SEQUENCE</scope>
    <source>
        <strain evidence="2">M29</strain>
    </source>
</reference>
<dbReference type="Proteomes" id="UP001167796">
    <property type="component" value="Unassembled WGS sequence"/>
</dbReference>
<accession>A0ABT9AAE0</accession>
<dbReference type="Gene3D" id="3.90.1340.10">
    <property type="entry name" value="Phage tail collar domain"/>
    <property type="match status" value="1"/>
</dbReference>
<proteinExistence type="predicted"/>
<dbReference type="EMBL" id="JAUQSX010000003">
    <property type="protein sequence ID" value="MDO7846170.1"/>
    <property type="molecule type" value="Genomic_DNA"/>
</dbReference>
<comment type="caution">
    <text evidence="2">The sequence shown here is derived from an EMBL/GenBank/DDBJ whole genome shotgun (WGS) entry which is preliminary data.</text>
</comment>
<feature type="domain" description="Phage tail collar" evidence="1">
    <location>
        <begin position="6"/>
        <end position="62"/>
    </location>
</feature>
<evidence type="ECO:0000313" key="2">
    <source>
        <dbReference type="EMBL" id="MDO7846170.1"/>
    </source>
</evidence>
<dbReference type="InterPro" id="IPR011083">
    <property type="entry name" value="Phage_tail_collar_dom"/>
</dbReference>
<dbReference type="RefSeq" id="WP_305010859.1">
    <property type="nucleotide sequence ID" value="NZ_JAUQSX010000003.1"/>
</dbReference>
<name>A0ABT9AAE0_9BACT</name>
<sequence>MDAYTGEIRAVGFNYAPYGWALCQGQTMPINQYTALYSLLGIAYGGDGRTTFALPDLRGRTIVHLGQGNGLSNYTLGQTGGTTTVTLDMDQMPAHTHGLGSGAVATYSGSGGSTTPAGNLLAGSGNVQQYGEESTQGVKMGAGSIGGTIGPVGGGTAHTNMMPSLAVNYIICLNGEFPQRP</sequence>
<evidence type="ECO:0000313" key="3">
    <source>
        <dbReference type="Proteomes" id="UP001167796"/>
    </source>
</evidence>